<gene>
    <name evidence="8" type="ORF">WM2015_1826</name>
</gene>
<feature type="domain" description="ComEC/Rec2-related protein" evidence="6">
    <location>
        <begin position="208"/>
        <end position="479"/>
    </location>
</feature>
<evidence type="ECO:0000259" key="7">
    <source>
        <dbReference type="Pfam" id="PF13567"/>
    </source>
</evidence>
<dbReference type="RefSeq" id="WP_049725775.1">
    <property type="nucleotide sequence ID" value="NZ_CP012154.1"/>
</dbReference>
<dbReference type="PANTHER" id="PTHR30619">
    <property type="entry name" value="DNA INTERNALIZATION/COMPETENCE PROTEIN COMEC/REC2"/>
    <property type="match status" value="1"/>
</dbReference>
<dbReference type="GO" id="GO:0030420">
    <property type="term" value="P:establishment of competence for transformation"/>
    <property type="evidence" value="ECO:0007669"/>
    <property type="project" value="InterPro"/>
</dbReference>
<sequence length="771" mass="82378">MGWQPLLAFSSGVVLAALLPSLPGQGAVLALLLPLIGLVFWRPTRLPALGLFGAAWFVLNAHWQLESEWPESRTGEQHRVSGQVTGLPRWRGQSLEFDFLADQSNDERWPARIQLRWYRPPGYLQPGQRWQLEVQLEPPQGRLNTGGFDRRRHLLAERVGALGRVRSGQLEARADGPAGLVNRGRQYLSEVIAAETAGLQEGALMRALSVADRSGLDAPTRELLRQTGTSHLLAISGLHVGMVAALAAFLGGLLLSPLTLLWRRLDRRRLALGLAILAALSYALLAGLSLPTQRAVLMLCVVAGAYLARRGLRPAHALLLAFAAVLLLDPLSPLATGFWLSFAAVAVLIWAFAWRSSSQTGAAAWLLGLLRAQLVIGVGLLAFNAGLFEQVSLIGLPANLIAIPLVGLWILPSLLVALALIAIDLPADWALGLAETGLELLLSYLAWLTGFEAAIAARPGAGLLAVVLAFVGSMWLLAPRGWPGRWLGLCLIAPVLWPKSAEPLQPGELRLHLFDLGSAQAVLVGTAEEWLLYDTGPGDGEGRDAIGGLLPAMLAGQSSAGLDRLVLSRPHRSSSGGLGSVLDAVSEAGRYSPSADLGRPCLAGEGWTSGAYRFEFLHPGPGLPDLGHNSSCVLRIEGPGGAVLLPGAIDAQVESRLIDAPRTVEAEVLLLSDSGHRRGSSAAWLQAVQPALALISVARSDRWGRPHPETLERLQSTEVAWQSTARCGALTVHLRPGQAPRVESARGRSLRFWNRDPDCPGAVESAWLESP</sequence>
<dbReference type="OrthoDB" id="9761531at2"/>
<dbReference type="InterPro" id="IPR004797">
    <property type="entry name" value="Competence_ComEC/Rec2"/>
</dbReference>
<evidence type="ECO:0000259" key="6">
    <source>
        <dbReference type="Pfam" id="PF03772"/>
    </source>
</evidence>
<evidence type="ECO:0000256" key="1">
    <source>
        <dbReference type="ARBA" id="ARBA00004651"/>
    </source>
</evidence>
<dbReference type="GO" id="GO:0005886">
    <property type="term" value="C:plasma membrane"/>
    <property type="evidence" value="ECO:0007669"/>
    <property type="project" value="UniProtKB-SubCell"/>
</dbReference>
<evidence type="ECO:0000256" key="3">
    <source>
        <dbReference type="ARBA" id="ARBA00022692"/>
    </source>
</evidence>
<dbReference type="Pfam" id="PF03772">
    <property type="entry name" value="Competence"/>
    <property type="match status" value="1"/>
</dbReference>
<dbReference type="PANTHER" id="PTHR30619:SF1">
    <property type="entry name" value="RECOMBINATION PROTEIN 2"/>
    <property type="match status" value="1"/>
</dbReference>
<keyword evidence="3" id="KW-0812">Transmembrane</keyword>
<evidence type="ECO:0000256" key="4">
    <source>
        <dbReference type="ARBA" id="ARBA00022989"/>
    </source>
</evidence>
<protein>
    <submittedName>
        <fullName evidence="8">Uncharacterized protein</fullName>
    </submittedName>
</protein>
<reference evidence="8 9" key="1">
    <citation type="submission" date="2015-07" db="EMBL/GenBank/DDBJ databases">
        <authorList>
            <person name="Noorani M."/>
        </authorList>
    </citation>
    <scope>NUCLEOTIDE SEQUENCE [LARGE SCALE GENOMIC DNA]</scope>
    <source>
        <strain evidence="8 9">KCTC 42284</strain>
    </source>
</reference>
<dbReference type="NCBIfam" id="TIGR00360">
    <property type="entry name" value="ComEC_N-term"/>
    <property type="match status" value="1"/>
</dbReference>
<dbReference type="SUPFAM" id="SSF56281">
    <property type="entry name" value="Metallo-hydrolase/oxidoreductase"/>
    <property type="match status" value="1"/>
</dbReference>
<proteinExistence type="predicted"/>
<dbReference type="InterPro" id="IPR004477">
    <property type="entry name" value="ComEC_N"/>
</dbReference>
<evidence type="ECO:0000313" key="9">
    <source>
        <dbReference type="Proteomes" id="UP000066624"/>
    </source>
</evidence>
<keyword evidence="4" id="KW-1133">Transmembrane helix</keyword>
<evidence type="ECO:0000256" key="2">
    <source>
        <dbReference type="ARBA" id="ARBA00022475"/>
    </source>
</evidence>
<dbReference type="InterPro" id="IPR036866">
    <property type="entry name" value="RibonucZ/Hydroxyglut_hydro"/>
</dbReference>
<evidence type="ECO:0000256" key="5">
    <source>
        <dbReference type="ARBA" id="ARBA00023136"/>
    </source>
</evidence>
<dbReference type="KEGG" id="wma:WM2015_1826"/>
<comment type="subcellular location">
    <subcellularLocation>
        <location evidence="1">Cell membrane</location>
        <topology evidence="1">Multi-pass membrane protein</topology>
    </subcellularLocation>
</comment>
<dbReference type="EMBL" id="CP012154">
    <property type="protein sequence ID" value="AKS42193.1"/>
    <property type="molecule type" value="Genomic_DNA"/>
</dbReference>
<dbReference type="InterPro" id="IPR052159">
    <property type="entry name" value="Competence_DNA_uptake"/>
</dbReference>
<dbReference type="Pfam" id="PF13567">
    <property type="entry name" value="DUF4131"/>
    <property type="match status" value="1"/>
</dbReference>
<organism evidence="8 9">
    <name type="scientific">Wenzhouxiangella marina</name>
    <dbReference type="NCBI Taxonomy" id="1579979"/>
    <lineage>
        <taxon>Bacteria</taxon>
        <taxon>Pseudomonadati</taxon>
        <taxon>Pseudomonadota</taxon>
        <taxon>Gammaproteobacteria</taxon>
        <taxon>Chromatiales</taxon>
        <taxon>Wenzhouxiangellaceae</taxon>
        <taxon>Wenzhouxiangella</taxon>
    </lineage>
</organism>
<keyword evidence="9" id="KW-1185">Reference proteome</keyword>
<keyword evidence="5" id="KW-0472">Membrane</keyword>
<feature type="domain" description="DUF4131" evidence="7">
    <location>
        <begin position="27"/>
        <end position="169"/>
    </location>
</feature>
<accession>A0A0K0XWY5</accession>
<dbReference type="Proteomes" id="UP000066624">
    <property type="component" value="Chromosome"/>
</dbReference>
<name>A0A0K0XWY5_9GAMM</name>
<evidence type="ECO:0000313" key="8">
    <source>
        <dbReference type="EMBL" id="AKS42193.1"/>
    </source>
</evidence>
<dbReference type="AlphaFoldDB" id="A0A0K0XWY5"/>
<dbReference type="NCBIfam" id="TIGR00361">
    <property type="entry name" value="ComEC_Rec2"/>
    <property type="match status" value="1"/>
</dbReference>
<keyword evidence="2" id="KW-1003">Cell membrane</keyword>
<dbReference type="InterPro" id="IPR025405">
    <property type="entry name" value="DUF4131"/>
</dbReference>
<dbReference type="Gene3D" id="3.60.15.10">
    <property type="entry name" value="Ribonuclease Z/Hydroxyacylglutathione hydrolase-like"/>
    <property type="match status" value="1"/>
</dbReference>
<dbReference type="STRING" id="1579979.WM2015_1826"/>